<dbReference type="SUPFAM" id="SSF75005">
    <property type="entry name" value="Arabinanase/levansucrase/invertase"/>
    <property type="match status" value="1"/>
</dbReference>
<dbReference type="GO" id="GO:0004564">
    <property type="term" value="F:beta-fructofuranosidase activity"/>
    <property type="evidence" value="ECO:0007669"/>
    <property type="project" value="UniProtKB-EC"/>
</dbReference>
<dbReference type="InterPro" id="IPR018053">
    <property type="entry name" value="Glyco_hydro_32_AS"/>
</dbReference>
<protein>
    <recommendedName>
        <fullName evidence="2">beta-fructofuranosidase</fullName>
        <ecNumber evidence="2">3.2.1.26</ecNumber>
    </recommendedName>
</protein>
<dbReference type="PROSITE" id="PS00609">
    <property type="entry name" value="GLYCOSYL_HYDROL_F32"/>
    <property type="match status" value="1"/>
</dbReference>
<dbReference type="PANTHER" id="PTHR43101:SF1">
    <property type="entry name" value="BETA-FRUCTOSIDASE"/>
    <property type="match status" value="1"/>
</dbReference>
<dbReference type="Pfam" id="PF00251">
    <property type="entry name" value="Glyco_hydro_32N"/>
    <property type="match status" value="1"/>
</dbReference>
<evidence type="ECO:0000256" key="3">
    <source>
        <dbReference type="ARBA" id="ARBA00022801"/>
    </source>
</evidence>
<sequence>MKPVYHISPEHGFLNDPNGLAKFRGEFHAFYQWLPEVTPRGPKRWRHCVSKDLIHWNDVGSSLEPTQWYEKDGCYSGSGVVDRDRYYLFYTGNVRDEQGGRESFQCAAVSQDGRQFIKLGPVVRRPRAYTPHFRDPKVWRKEGHWWMLVGAQTQELTGNAALFRSEDLLHWCWMGNALAPDLDLGYMCECPDLLEVDGKEFLMVSRQSEQGPCPLALAGRMDYPRGRFCTAGPGVPLDEGMDFYAPQSFTDEAGRRLLFGWVRGMLRISSASPPPGRAGSTA</sequence>
<dbReference type="GO" id="GO:0005975">
    <property type="term" value="P:carbohydrate metabolic process"/>
    <property type="evidence" value="ECO:0007669"/>
    <property type="project" value="InterPro"/>
</dbReference>
<keyword evidence="4" id="KW-0326">Glycosidase</keyword>
<name>A0AA37J030_9FIRM</name>
<dbReference type="RefSeq" id="WP_238317000.1">
    <property type="nucleotide sequence ID" value="NZ_BQKV01000044.1"/>
</dbReference>
<organism evidence="6 7">
    <name type="scientific">Faecalibacterium gallinarum</name>
    <dbReference type="NCBI Taxonomy" id="2903556"/>
    <lineage>
        <taxon>Bacteria</taxon>
        <taxon>Bacillati</taxon>
        <taxon>Bacillota</taxon>
        <taxon>Clostridia</taxon>
        <taxon>Eubacteriales</taxon>
        <taxon>Oscillospiraceae</taxon>
        <taxon>Faecalibacterium</taxon>
    </lineage>
</organism>
<dbReference type="AlphaFoldDB" id="A0AA37J030"/>
<reference evidence="6" key="1">
    <citation type="journal article" date="2022" name="Int. J. Syst. Evol. Microbiol.">
        <title>Genome-based, phenotypic and chemotaxonomic classification of Faecalibacterium strains: proposal of three novel species Faecalibacterium duncaniae sp. nov., Faecalibacterium hattorii sp. nov. and Faecalibacterium gallinarum sp. nov. .</title>
        <authorList>
            <person name="Sakamoto M."/>
            <person name="Sakurai N."/>
            <person name="Tanno H."/>
            <person name="Iino T."/>
            <person name="Ohkuma M."/>
            <person name="Endo A."/>
        </authorList>
    </citation>
    <scope>NUCLEOTIDE SEQUENCE</scope>
    <source>
        <strain evidence="6">JCM 17207</strain>
    </source>
</reference>
<dbReference type="SMART" id="SM00640">
    <property type="entry name" value="Glyco_32"/>
    <property type="match status" value="1"/>
</dbReference>
<evidence type="ECO:0000259" key="5">
    <source>
        <dbReference type="Pfam" id="PF00251"/>
    </source>
</evidence>
<feature type="domain" description="Glycosyl hydrolase family 32 N-terminal" evidence="5">
    <location>
        <begin position="6"/>
        <end position="263"/>
    </location>
</feature>
<dbReference type="EC" id="3.2.1.26" evidence="2"/>
<dbReference type="Gene3D" id="2.115.10.20">
    <property type="entry name" value="Glycosyl hydrolase domain, family 43"/>
    <property type="match status" value="1"/>
</dbReference>
<evidence type="ECO:0000256" key="4">
    <source>
        <dbReference type="ARBA" id="ARBA00023295"/>
    </source>
</evidence>
<dbReference type="CDD" id="cd18623">
    <property type="entry name" value="GH32_ScrB-like"/>
    <property type="match status" value="1"/>
</dbReference>
<evidence type="ECO:0000313" key="7">
    <source>
        <dbReference type="Proteomes" id="UP001055185"/>
    </source>
</evidence>
<accession>A0AA37J030</accession>
<dbReference type="EMBL" id="BQKV01000044">
    <property type="protein sequence ID" value="GJN64812.1"/>
    <property type="molecule type" value="Genomic_DNA"/>
</dbReference>
<dbReference type="InterPro" id="IPR023296">
    <property type="entry name" value="Glyco_hydro_beta-prop_sf"/>
</dbReference>
<evidence type="ECO:0000256" key="2">
    <source>
        <dbReference type="ARBA" id="ARBA00012758"/>
    </source>
</evidence>
<proteinExistence type="inferred from homology"/>
<comment type="similarity">
    <text evidence="1">Belongs to the glycosyl hydrolase 32 family.</text>
</comment>
<keyword evidence="3" id="KW-0378">Hydrolase</keyword>
<comment type="caution">
    <text evidence="6">The sequence shown here is derived from an EMBL/GenBank/DDBJ whole genome shotgun (WGS) entry which is preliminary data.</text>
</comment>
<dbReference type="InterPro" id="IPR001362">
    <property type="entry name" value="Glyco_hydro_32"/>
</dbReference>
<evidence type="ECO:0000256" key="1">
    <source>
        <dbReference type="ARBA" id="ARBA00009902"/>
    </source>
</evidence>
<gene>
    <name evidence="6" type="ORF">JCM17207_14370</name>
</gene>
<keyword evidence="7" id="KW-1185">Reference proteome</keyword>
<dbReference type="PANTHER" id="PTHR43101">
    <property type="entry name" value="BETA-FRUCTOSIDASE"/>
    <property type="match status" value="1"/>
</dbReference>
<evidence type="ECO:0000313" key="6">
    <source>
        <dbReference type="EMBL" id="GJN64812.1"/>
    </source>
</evidence>
<dbReference type="Proteomes" id="UP001055185">
    <property type="component" value="Unassembled WGS sequence"/>
</dbReference>
<dbReference type="InterPro" id="IPR051214">
    <property type="entry name" value="GH32_Enzymes"/>
</dbReference>
<dbReference type="InterPro" id="IPR013148">
    <property type="entry name" value="Glyco_hydro_32_N"/>
</dbReference>